<dbReference type="EMBL" id="JYDJ01000165">
    <property type="protein sequence ID" value="KRX41638.1"/>
    <property type="molecule type" value="Genomic_DNA"/>
</dbReference>
<proteinExistence type="predicted"/>
<dbReference type="OrthoDB" id="5920325at2759"/>
<keyword evidence="3" id="KW-1185">Reference proteome</keyword>
<dbReference type="Proteomes" id="UP000055048">
    <property type="component" value="Unassembled WGS sequence"/>
</dbReference>
<dbReference type="AlphaFoldDB" id="A0A0V0TRJ5"/>
<protein>
    <submittedName>
        <fullName evidence="2">Uncharacterized protein</fullName>
    </submittedName>
</protein>
<comment type="caution">
    <text evidence="2">The sequence shown here is derived from an EMBL/GenBank/DDBJ whole genome shotgun (WGS) entry which is preliminary data.</text>
</comment>
<accession>A0A0V0TRJ5</accession>
<evidence type="ECO:0000313" key="2">
    <source>
        <dbReference type="EMBL" id="KRX41638.1"/>
    </source>
</evidence>
<evidence type="ECO:0000256" key="1">
    <source>
        <dbReference type="SAM" id="MobiDB-lite"/>
    </source>
</evidence>
<reference evidence="2 3" key="1">
    <citation type="submission" date="2015-01" db="EMBL/GenBank/DDBJ databases">
        <title>Evolution of Trichinella species and genotypes.</title>
        <authorList>
            <person name="Korhonen P.K."/>
            <person name="Edoardo P."/>
            <person name="Giuseppe L.R."/>
            <person name="Gasser R.B."/>
        </authorList>
    </citation>
    <scope>NUCLEOTIDE SEQUENCE [LARGE SCALE GENOMIC DNA]</scope>
    <source>
        <strain evidence="2">ISS417</strain>
    </source>
</reference>
<evidence type="ECO:0000313" key="3">
    <source>
        <dbReference type="Proteomes" id="UP000055048"/>
    </source>
</evidence>
<sequence>MQHSLCVTTVGWNISEAAFQSSSVNKGVTGDETKPTTAAVRWLLSLTVHLLCTESRLRHFAVGACVGPVVVLYAGLVNVHTVCCCFPFGIVGTVHSEHKDFNYSLTKIRSLVRPRPSGPSSGLGSTLGLGGASDPPPLPPPHFQPGLARLCCLAGSSAAVVPVPPVSSNFWRQSVHACSCDRHVLCAASCGQCRACQRRLDAFAGPVWSTRQAAAVSLPHRLASLLFKFPFQKSIG</sequence>
<feature type="compositionally biased region" description="Low complexity" evidence="1">
    <location>
        <begin position="113"/>
        <end position="124"/>
    </location>
</feature>
<name>A0A0V0TRJ5_9BILA</name>
<organism evidence="2 3">
    <name type="scientific">Trichinella murrelli</name>
    <dbReference type="NCBI Taxonomy" id="144512"/>
    <lineage>
        <taxon>Eukaryota</taxon>
        <taxon>Metazoa</taxon>
        <taxon>Ecdysozoa</taxon>
        <taxon>Nematoda</taxon>
        <taxon>Enoplea</taxon>
        <taxon>Dorylaimia</taxon>
        <taxon>Trichinellida</taxon>
        <taxon>Trichinellidae</taxon>
        <taxon>Trichinella</taxon>
    </lineage>
</organism>
<gene>
    <name evidence="2" type="ORF">T05_6472</name>
</gene>
<feature type="region of interest" description="Disordered" evidence="1">
    <location>
        <begin position="113"/>
        <end position="135"/>
    </location>
</feature>